<evidence type="ECO:0000313" key="8">
    <source>
        <dbReference type="Proteomes" id="UP000826271"/>
    </source>
</evidence>
<dbReference type="GO" id="GO:0005737">
    <property type="term" value="C:cytoplasm"/>
    <property type="evidence" value="ECO:0007669"/>
    <property type="project" value="InterPro"/>
</dbReference>
<dbReference type="InterPro" id="IPR005955">
    <property type="entry name" value="GST_Zeta"/>
</dbReference>
<dbReference type="AlphaFoldDB" id="A0AAV6YGW4"/>
<dbReference type="PANTHER" id="PTHR42673">
    <property type="entry name" value="MALEYLACETOACETATE ISOMERASE"/>
    <property type="match status" value="1"/>
</dbReference>
<sequence length="415" mass="45112">MVIVGGVGGAAKIRCRRQYDLSLVTAALDAGDGVTGEPVTVMRRQIAVLLAPLYFLDAGNVSITIFALLFGCSAGGDDWSGRGGDPGRFHHRKSSAATAPARRRFEAKKPQIGAGKDASLVFNVVRIPLFVECSRKAKASLVLVLESPSPLFMASKQQMHSPVDLSSSSAAAAASKLVLYSYWKSSCSWRIRFALNLKGLSYEYRAVNLTIGEQFTPEFEKLNPLHFVPVLVDGDVIVSDSYAILLYLEENYPRNALLPVDPQLRAINLQAASIVSSSIQPLHMLSLLKHVEEKLGPKESKALVDFHIEKGFLALEKLLKECADTYATGEEVYMADVFLAPEIATTAKSFNIDMVPDFRQNVGKMIVDGIHTVQVPGFAWNIHVVQSIARIPSFSTGKTTRCLAMNLKKGGGLGE</sequence>
<dbReference type="Pfam" id="PF13409">
    <property type="entry name" value="GST_N_2"/>
    <property type="match status" value="1"/>
</dbReference>
<dbReference type="EMBL" id="WHWC01000001">
    <property type="protein sequence ID" value="KAG8390790.1"/>
    <property type="molecule type" value="Genomic_DNA"/>
</dbReference>
<proteinExistence type="inferred from homology"/>
<comment type="catalytic activity">
    <reaction evidence="4">
        <text>RX + glutathione = an S-substituted glutathione + a halide anion + H(+)</text>
        <dbReference type="Rhea" id="RHEA:16437"/>
        <dbReference type="ChEBI" id="CHEBI:15378"/>
        <dbReference type="ChEBI" id="CHEBI:16042"/>
        <dbReference type="ChEBI" id="CHEBI:17792"/>
        <dbReference type="ChEBI" id="CHEBI:57925"/>
        <dbReference type="ChEBI" id="CHEBI:90779"/>
        <dbReference type="EC" id="2.5.1.18"/>
    </reaction>
</comment>
<dbReference type="GO" id="GO:0006559">
    <property type="term" value="P:L-phenylalanine catabolic process"/>
    <property type="evidence" value="ECO:0007669"/>
    <property type="project" value="TreeGrafter"/>
</dbReference>
<dbReference type="InterPro" id="IPR036249">
    <property type="entry name" value="Thioredoxin-like_sf"/>
</dbReference>
<dbReference type="PROSITE" id="PS50405">
    <property type="entry name" value="GST_CTER"/>
    <property type="match status" value="1"/>
</dbReference>
<dbReference type="InterPro" id="IPR010987">
    <property type="entry name" value="Glutathione-S-Trfase_C-like"/>
</dbReference>
<dbReference type="EC" id="2.5.1.18" evidence="2"/>
<dbReference type="InterPro" id="IPR034333">
    <property type="entry name" value="GST_Zeta_N"/>
</dbReference>
<reference evidence="7" key="1">
    <citation type="submission" date="2019-10" db="EMBL/GenBank/DDBJ databases">
        <authorList>
            <person name="Zhang R."/>
            <person name="Pan Y."/>
            <person name="Wang J."/>
            <person name="Ma R."/>
            <person name="Yu S."/>
        </authorList>
    </citation>
    <scope>NUCLEOTIDE SEQUENCE</scope>
    <source>
        <strain evidence="7">LA-IB0</strain>
        <tissue evidence="7">Leaf</tissue>
    </source>
</reference>
<dbReference type="SFLD" id="SFLDS00019">
    <property type="entry name" value="Glutathione_Transferase_(cytos"/>
    <property type="match status" value="1"/>
</dbReference>
<evidence type="ECO:0000259" key="6">
    <source>
        <dbReference type="PROSITE" id="PS50405"/>
    </source>
</evidence>
<evidence type="ECO:0000313" key="7">
    <source>
        <dbReference type="EMBL" id="KAG8390790.1"/>
    </source>
</evidence>
<dbReference type="InterPro" id="IPR004045">
    <property type="entry name" value="Glutathione_S-Trfase_N"/>
</dbReference>
<dbReference type="Gene3D" id="3.40.30.10">
    <property type="entry name" value="Glutaredoxin"/>
    <property type="match status" value="1"/>
</dbReference>
<dbReference type="SUPFAM" id="SSF47616">
    <property type="entry name" value="GST C-terminal domain-like"/>
    <property type="match status" value="1"/>
</dbReference>
<feature type="domain" description="GST N-terminal" evidence="5">
    <location>
        <begin position="175"/>
        <end position="256"/>
    </location>
</feature>
<comment type="similarity">
    <text evidence="1">Belongs to the GST superfamily. Zeta family.</text>
</comment>
<dbReference type="GO" id="GO:0004364">
    <property type="term" value="F:glutathione transferase activity"/>
    <property type="evidence" value="ECO:0007669"/>
    <property type="project" value="UniProtKB-EC"/>
</dbReference>
<organism evidence="7 8">
    <name type="scientific">Buddleja alternifolia</name>
    <dbReference type="NCBI Taxonomy" id="168488"/>
    <lineage>
        <taxon>Eukaryota</taxon>
        <taxon>Viridiplantae</taxon>
        <taxon>Streptophyta</taxon>
        <taxon>Embryophyta</taxon>
        <taxon>Tracheophyta</taxon>
        <taxon>Spermatophyta</taxon>
        <taxon>Magnoliopsida</taxon>
        <taxon>eudicotyledons</taxon>
        <taxon>Gunneridae</taxon>
        <taxon>Pentapetalae</taxon>
        <taxon>asterids</taxon>
        <taxon>lamiids</taxon>
        <taxon>Lamiales</taxon>
        <taxon>Scrophulariaceae</taxon>
        <taxon>Buddlejeae</taxon>
        <taxon>Buddleja</taxon>
    </lineage>
</organism>
<keyword evidence="8" id="KW-1185">Reference proteome</keyword>
<dbReference type="SFLD" id="SFLDG00358">
    <property type="entry name" value="Main_(cytGST)"/>
    <property type="match status" value="1"/>
</dbReference>
<protein>
    <recommendedName>
        <fullName evidence="2">glutathione transferase</fullName>
        <ecNumber evidence="2">2.5.1.18</ecNumber>
    </recommendedName>
</protein>
<evidence type="ECO:0000259" key="5">
    <source>
        <dbReference type="PROSITE" id="PS50404"/>
    </source>
</evidence>
<dbReference type="GO" id="GO:0016034">
    <property type="term" value="F:maleylacetoacetate isomerase activity"/>
    <property type="evidence" value="ECO:0007669"/>
    <property type="project" value="TreeGrafter"/>
</dbReference>
<evidence type="ECO:0000256" key="4">
    <source>
        <dbReference type="ARBA" id="ARBA00047960"/>
    </source>
</evidence>
<gene>
    <name evidence="7" type="ORF">BUALT_Bualt01G0120200</name>
</gene>
<dbReference type="FunFam" id="3.40.30.10:FF:000100">
    <property type="entry name" value="Glutathione S-transferase Z1"/>
    <property type="match status" value="1"/>
</dbReference>
<accession>A0AAV6YGW4</accession>
<dbReference type="InterPro" id="IPR040079">
    <property type="entry name" value="Glutathione_S-Trfase"/>
</dbReference>
<feature type="domain" description="GST C-terminal" evidence="6">
    <location>
        <begin position="261"/>
        <end position="391"/>
    </location>
</feature>
<evidence type="ECO:0000256" key="1">
    <source>
        <dbReference type="ARBA" id="ARBA00010007"/>
    </source>
</evidence>
<dbReference type="PROSITE" id="PS50404">
    <property type="entry name" value="GST_NTER"/>
    <property type="match status" value="1"/>
</dbReference>
<dbReference type="GO" id="GO:0006749">
    <property type="term" value="P:glutathione metabolic process"/>
    <property type="evidence" value="ECO:0007669"/>
    <property type="project" value="TreeGrafter"/>
</dbReference>
<evidence type="ECO:0000256" key="2">
    <source>
        <dbReference type="ARBA" id="ARBA00012452"/>
    </source>
</evidence>
<dbReference type="PANTHER" id="PTHR42673:SF7">
    <property type="entry name" value="GLUTATHIONE S-TRANSFERASE ZETA CLASS-LIKE"/>
    <property type="match status" value="1"/>
</dbReference>
<comment type="caution">
    <text evidence="7">The sequence shown here is derived from an EMBL/GenBank/DDBJ whole genome shotgun (WGS) entry which is preliminary data.</text>
</comment>
<keyword evidence="3" id="KW-0808">Transferase</keyword>
<dbReference type="CDD" id="cd03042">
    <property type="entry name" value="GST_N_Zeta"/>
    <property type="match status" value="1"/>
</dbReference>
<dbReference type="InterPro" id="IPR036282">
    <property type="entry name" value="Glutathione-S-Trfase_C_sf"/>
</dbReference>
<dbReference type="Gene3D" id="1.20.1050.10">
    <property type="match status" value="1"/>
</dbReference>
<dbReference type="Proteomes" id="UP000826271">
    <property type="component" value="Unassembled WGS sequence"/>
</dbReference>
<evidence type="ECO:0000256" key="3">
    <source>
        <dbReference type="ARBA" id="ARBA00022679"/>
    </source>
</evidence>
<name>A0AAV6YGW4_9LAMI</name>
<dbReference type="NCBIfam" id="TIGR01262">
    <property type="entry name" value="maiA"/>
    <property type="match status" value="1"/>
</dbReference>
<dbReference type="SUPFAM" id="SSF52833">
    <property type="entry name" value="Thioredoxin-like"/>
    <property type="match status" value="1"/>
</dbReference>